<evidence type="ECO:0000256" key="1">
    <source>
        <dbReference type="SAM" id="Phobius"/>
    </source>
</evidence>
<protein>
    <recommendedName>
        <fullName evidence="4">Odorant receptor</fullName>
    </recommendedName>
</protein>
<comment type="caution">
    <text evidence="2">The sequence shown here is derived from an EMBL/GenBank/DDBJ whole genome shotgun (WGS) entry which is preliminary data.</text>
</comment>
<name>A0ABP1RC81_9HEXA</name>
<dbReference type="Proteomes" id="UP001642540">
    <property type="component" value="Unassembled WGS sequence"/>
</dbReference>
<evidence type="ECO:0008006" key="4">
    <source>
        <dbReference type="Google" id="ProtNLM"/>
    </source>
</evidence>
<sequence length="382" mass="44285">MISERMYTALGYVYPALATLGIIPYTWDRKERLIVRSSTSHVLIRYHFLFILEGLAYYLLMAIYFYYEKNYEFFNMCFSGFCAGFLVMQSFVIMVFYQDDAMVSGNCMVAYFKYMQRTYYPNYDSENSKRARLIDLGGLFIFLGCVFASILTCVVNCIYTNLPITLGYIFGEAPPIVRIPFGFIVPCIYIFILFLNCFSLTGTVYGYGLFVVPFLTKELRMGRANYESPPELRQPENLILAYRSLQILQQVINELVGKFIVPTQTMVTKLVVLSTYMVIKHGDTMETASMAVILTWSGMAGLFWSLTLMMGGHLHVYGERVIKSWKYHQWDNKYDKKLMGKFRKSCKPLMLNFGKAYRIRRLTVLKFIRSLSRGILRALLAL</sequence>
<gene>
    <name evidence="2" type="ORF">ODALV1_LOCUS20932</name>
</gene>
<feature type="transmembrane region" description="Helical" evidence="1">
    <location>
        <begin position="182"/>
        <end position="215"/>
    </location>
</feature>
<evidence type="ECO:0000313" key="2">
    <source>
        <dbReference type="EMBL" id="CAL8125335.1"/>
    </source>
</evidence>
<evidence type="ECO:0000313" key="3">
    <source>
        <dbReference type="Proteomes" id="UP001642540"/>
    </source>
</evidence>
<reference evidence="2 3" key="1">
    <citation type="submission" date="2024-08" db="EMBL/GenBank/DDBJ databases">
        <authorList>
            <person name="Cucini C."/>
            <person name="Frati F."/>
        </authorList>
    </citation>
    <scope>NUCLEOTIDE SEQUENCE [LARGE SCALE GENOMIC DNA]</scope>
</reference>
<keyword evidence="3" id="KW-1185">Reference proteome</keyword>
<organism evidence="2 3">
    <name type="scientific">Orchesella dallaii</name>
    <dbReference type="NCBI Taxonomy" id="48710"/>
    <lineage>
        <taxon>Eukaryota</taxon>
        <taxon>Metazoa</taxon>
        <taxon>Ecdysozoa</taxon>
        <taxon>Arthropoda</taxon>
        <taxon>Hexapoda</taxon>
        <taxon>Collembola</taxon>
        <taxon>Entomobryomorpha</taxon>
        <taxon>Entomobryoidea</taxon>
        <taxon>Orchesellidae</taxon>
        <taxon>Orchesellinae</taxon>
        <taxon>Orchesella</taxon>
    </lineage>
</organism>
<feature type="transmembrane region" description="Helical" evidence="1">
    <location>
        <begin position="139"/>
        <end position="162"/>
    </location>
</feature>
<dbReference type="EMBL" id="CAXLJM020000069">
    <property type="protein sequence ID" value="CAL8125335.1"/>
    <property type="molecule type" value="Genomic_DNA"/>
</dbReference>
<feature type="transmembrane region" description="Helical" evidence="1">
    <location>
        <begin position="48"/>
        <end position="67"/>
    </location>
</feature>
<feature type="transmembrane region" description="Helical" evidence="1">
    <location>
        <begin position="291"/>
        <end position="316"/>
    </location>
</feature>
<keyword evidence="1" id="KW-0812">Transmembrane</keyword>
<feature type="transmembrane region" description="Helical" evidence="1">
    <location>
        <begin position="6"/>
        <end position="27"/>
    </location>
</feature>
<feature type="transmembrane region" description="Helical" evidence="1">
    <location>
        <begin position="73"/>
        <end position="97"/>
    </location>
</feature>
<keyword evidence="1" id="KW-1133">Transmembrane helix</keyword>
<feature type="transmembrane region" description="Helical" evidence="1">
    <location>
        <begin position="259"/>
        <end position="279"/>
    </location>
</feature>
<proteinExistence type="predicted"/>
<accession>A0ABP1RC81</accession>
<keyword evidence="1" id="KW-0472">Membrane</keyword>